<dbReference type="SUPFAM" id="SSF56801">
    <property type="entry name" value="Acetyl-CoA synthetase-like"/>
    <property type="match status" value="1"/>
</dbReference>
<dbReference type="InterPro" id="IPR045851">
    <property type="entry name" value="AMP-bd_C_sf"/>
</dbReference>
<dbReference type="Gene3D" id="3.40.50.12780">
    <property type="entry name" value="N-terminal domain of ligase-like"/>
    <property type="match status" value="1"/>
</dbReference>
<dbReference type="Pfam" id="PF00501">
    <property type="entry name" value="AMP-binding"/>
    <property type="match status" value="1"/>
</dbReference>
<gene>
    <name evidence="3" type="ORF">MNBD_GAMMA15-633</name>
</gene>
<evidence type="ECO:0000259" key="2">
    <source>
        <dbReference type="Pfam" id="PF13193"/>
    </source>
</evidence>
<dbReference type="AlphaFoldDB" id="A0A3B0YA18"/>
<dbReference type="EMBL" id="UOFN01000013">
    <property type="protein sequence ID" value="VAW73213.1"/>
    <property type="molecule type" value="Genomic_DNA"/>
</dbReference>
<feature type="domain" description="AMP-dependent synthetase/ligase" evidence="1">
    <location>
        <begin position="11"/>
        <end position="372"/>
    </location>
</feature>
<dbReference type="InterPro" id="IPR025110">
    <property type="entry name" value="AMP-bd_C"/>
</dbReference>
<dbReference type="InterPro" id="IPR000873">
    <property type="entry name" value="AMP-dep_synth/lig_dom"/>
</dbReference>
<sequence>MKASLLKLFLDSVEHFPDREAIVYGEQRVSYRELSSQAGAVSTFLRAQKLEPGARVGILLDNSPEYAAIYYGVLAAGGVVVGLNTAAKARDLANWLQHAGADWLFAESRQPELSSLLDRLSGSIGIVDVGEASCDSGRANLGALPFDDKAPLCIPDFINENSLASIIYTSGTTGQPKGVMLTHSNLHENICSILEYLKLDEQDRVLNVLPFYYSYGNSVLHTHLAVGGTVILENSLLYPRNVLTRLVEEKATGFSGVPSTYSLLLNRTELADYDLSSLRYLTQAGGAMAPVSIQRLREQVPHADFFIMYGQTEASARLSYLPPEMLDAKMGSIGIAIPGVTLEVRNEQGKIVRSGETGEIWATGKNIMNGYWQDEGLSCEVLHEGWLKTGDLAYCDDEGYLFIVGRSSEMIKSGAHRISPKEIEEVILELDGVEEIAAVGVPDDMLGQIIKVVVVVASGYDLQKRNIQAHCKKNLASYKIPKQVEFVNEIPRTASGKVRRFMLQEPLLEQT</sequence>
<organism evidence="3">
    <name type="scientific">hydrothermal vent metagenome</name>
    <dbReference type="NCBI Taxonomy" id="652676"/>
    <lineage>
        <taxon>unclassified sequences</taxon>
        <taxon>metagenomes</taxon>
        <taxon>ecological metagenomes</taxon>
    </lineage>
</organism>
<feature type="domain" description="AMP-binding enzyme C-terminal" evidence="2">
    <location>
        <begin position="422"/>
        <end position="497"/>
    </location>
</feature>
<dbReference type="GO" id="GO:0004467">
    <property type="term" value="F:long-chain fatty acid-CoA ligase activity"/>
    <property type="evidence" value="ECO:0007669"/>
    <property type="project" value="UniProtKB-EC"/>
</dbReference>
<dbReference type="PANTHER" id="PTHR43767">
    <property type="entry name" value="LONG-CHAIN-FATTY-ACID--COA LIGASE"/>
    <property type="match status" value="1"/>
</dbReference>
<evidence type="ECO:0000313" key="3">
    <source>
        <dbReference type="EMBL" id="VAW73213.1"/>
    </source>
</evidence>
<evidence type="ECO:0000259" key="1">
    <source>
        <dbReference type="Pfam" id="PF00501"/>
    </source>
</evidence>
<proteinExistence type="predicted"/>
<name>A0A3B0YA18_9ZZZZ</name>
<dbReference type="PANTHER" id="PTHR43767:SF1">
    <property type="entry name" value="NONRIBOSOMAL PEPTIDE SYNTHASE PES1 (EUROFUNG)-RELATED"/>
    <property type="match status" value="1"/>
</dbReference>
<dbReference type="Pfam" id="PF13193">
    <property type="entry name" value="AMP-binding_C"/>
    <property type="match status" value="1"/>
</dbReference>
<accession>A0A3B0YA18</accession>
<dbReference type="InterPro" id="IPR042099">
    <property type="entry name" value="ANL_N_sf"/>
</dbReference>
<dbReference type="PROSITE" id="PS00455">
    <property type="entry name" value="AMP_BINDING"/>
    <property type="match status" value="1"/>
</dbReference>
<dbReference type="InterPro" id="IPR020845">
    <property type="entry name" value="AMP-binding_CS"/>
</dbReference>
<protein>
    <submittedName>
        <fullName evidence="3">Long-chain-fatty-acid--CoA ligase</fullName>
        <ecNumber evidence="3">6.2.1.3</ecNumber>
    </submittedName>
</protein>
<dbReference type="EC" id="6.2.1.3" evidence="3"/>
<dbReference type="InterPro" id="IPR050237">
    <property type="entry name" value="ATP-dep_AMP-bd_enzyme"/>
</dbReference>
<reference evidence="3" key="1">
    <citation type="submission" date="2018-06" db="EMBL/GenBank/DDBJ databases">
        <authorList>
            <person name="Zhirakovskaya E."/>
        </authorList>
    </citation>
    <scope>NUCLEOTIDE SEQUENCE</scope>
</reference>
<dbReference type="Gene3D" id="3.30.300.30">
    <property type="match status" value="1"/>
</dbReference>
<keyword evidence="3" id="KW-0436">Ligase</keyword>